<evidence type="ECO:0000256" key="1">
    <source>
        <dbReference type="SAM" id="Phobius"/>
    </source>
</evidence>
<name>F0QQG6_MYCSL</name>
<keyword evidence="1" id="KW-0472">Membrane</keyword>
<dbReference type="HOGENOM" id="CLU_1914768_0_0_14"/>
<dbReference type="STRING" id="768700.MSU_0192"/>
<sequence>MATLSWVKFLCVVPLVAGGGLVGTGYFMGEKGRSTIENKQKEKVTPQTKTFEELKTMDQETFNKYLPKNKVFSEITGNCQYVEDKGLGSSEENQDVFVVLGCTNSLVKKNQNNSNTVEALYTFDGSTIQATI</sequence>
<keyword evidence="1" id="KW-1133">Transmembrane helix</keyword>
<dbReference type="RefSeq" id="WP_013609687.1">
    <property type="nucleotide sequence ID" value="NC_015155.1"/>
</dbReference>
<dbReference type="AlphaFoldDB" id="F0QQG6"/>
<protein>
    <submittedName>
        <fullName evidence="2">Uncharacterized protein</fullName>
    </submittedName>
</protein>
<feature type="transmembrane region" description="Helical" evidence="1">
    <location>
        <begin position="6"/>
        <end position="29"/>
    </location>
</feature>
<dbReference type="Proteomes" id="UP000007484">
    <property type="component" value="Chromosome"/>
</dbReference>
<reference evidence="2 3" key="1">
    <citation type="journal article" date="2011" name="J. Bacteriol.">
        <title>Complete genome sequences of two hemotropic Mycoplasmas, Mycoplasma haemofelis strain Ohio2 and Mycoplasma suis strain Illinois.</title>
        <authorList>
            <person name="Messick J.B."/>
            <person name="Santos A.P."/>
            <person name="Guimaraes A.M."/>
        </authorList>
    </citation>
    <scope>NUCLEOTIDE SEQUENCE [LARGE SCALE GENOMIC DNA]</scope>
    <source>
        <strain evidence="2 3">Illinois</strain>
    </source>
</reference>
<organism evidence="2 3">
    <name type="scientific">Mycoplasma suis (strain Illinois)</name>
    <dbReference type="NCBI Taxonomy" id="768700"/>
    <lineage>
        <taxon>Bacteria</taxon>
        <taxon>Bacillati</taxon>
        <taxon>Mycoplasmatota</taxon>
        <taxon>Mollicutes</taxon>
        <taxon>Mycoplasmataceae</taxon>
        <taxon>Mycoplasma</taxon>
    </lineage>
</organism>
<gene>
    <name evidence="2" type="ordered locus">MSU_0192</name>
</gene>
<keyword evidence="1" id="KW-0812">Transmembrane</keyword>
<dbReference type="EMBL" id="CP002525">
    <property type="protein sequence ID" value="ADX97736.1"/>
    <property type="molecule type" value="Genomic_DNA"/>
</dbReference>
<proteinExistence type="predicted"/>
<evidence type="ECO:0000313" key="2">
    <source>
        <dbReference type="EMBL" id="ADX97736.1"/>
    </source>
</evidence>
<dbReference type="KEGG" id="mss:MSU_0192"/>
<keyword evidence="3" id="KW-1185">Reference proteome</keyword>
<accession>F0QQG6</accession>
<evidence type="ECO:0000313" key="3">
    <source>
        <dbReference type="Proteomes" id="UP000007484"/>
    </source>
</evidence>